<reference evidence="3 5" key="1">
    <citation type="journal article" date="2015" name="Genome Announc.">
        <title>Expanding the biotechnology potential of lactobacilli through comparative genomics of 213 strains and associated genera.</title>
        <authorList>
            <person name="Sun Z."/>
            <person name="Harris H.M."/>
            <person name="McCann A."/>
            <person name="Guo C."/>
            <person name="Argimon S."/>
            <person name="Zhang W."/>
            <person name="Yang X."/>
            <person name="Jeffery I.B."/>
            <person name="Cooney J.C."/>
            <person name="Kagawa T.F."/>
            <person name="Liu W."/>
            <person name="Song Y."/>
            <person name="Salvetti E."/>
            <person name="Wrobel A."/>
            <person name="Rasinkangas P."/>
            <person name="Parkhill J."/>
            <person name="Rea M.C."/>
            <person name="O'Sullivan O."/>
            <person name="Ritari J."/>
            <person name="Douillard F.P."/>
            <person name="Paul Ross R."/>
            <person name="Yang R."/>
            <person name="Briner A.E."/>
            <person name="Felis G.E."/>
            <person name="de Vos W.M."/>
            <person name="Barrangou R."/>
            <person name="Klaenhammer T.R."/>
            <person name="Caufield P.W."/>
            <person name="Cui Y."/>
            <person name="Zhang H."/>
            <person name="O'Toole P.W."/>
        </authorList>
    </citation>
    <scope>NUCLEOTIDE SEQUENCE [LARGE SCALE GENOMIC DNA]</scope>
    <source>
        <strain evidence="3 5">DSM 15353</strain>
    </source>
</reference>
<evidence type="ECO:0000313" key="3">
    <source>
        <dbReference type="EMBL" id="KRN84552.1"/>
    </source>
</evidence>
<dbReference type="PATRIC" id="fig|89059.3.peg.1196"/>
<evidence type="ECO:0000256" key="1">
    <source>
        <dbReference type="ARBA" id="ARBA00008439"/>
    </source>
</evidence>
<dbReference type="RefSeq" id="WP_010499101.1">
    <property type="nucleotide sequence ID" value="NZ_JQBK01000028.1"/>
</dbReference>
<comment type="similarity">
    <text evidence="1 2">Belongs to the UPF0473 family.</text>
</comment>
<protein>
    <recommendedName>
        <fullName evidence="2">UPF0473 protein IV43_GL001114</fullName>
    </recommendedName>
</protein>
<gene>
    <name evidence="3" type="ORF">IV43_GL001114</name>
    <name evidence="4" type="ORF">LAC1533_1508</name>
</gene>
<dbReference type="PANTHER" id="PTHR40066">
    <property type="entry name" value="UPF0473 PROTEIN CBO2561/CLC_2432"/>
    <property type="match status" value="1"/>
</dbReference>
<dbReference type="Proteomes" id="UP000190935">
    <property type="component" value="Chromosome I"/>
</dbReference>
<dbReference type="GeneID" id="95349602"/>
<organism evidence="3 5">
    <name type="scientific">Ligilactobacillus acidipiscis</name>
    <dbReference type="NCBI Taxonomy" id="89059"/>
    <lineage>
        <taxon>Bacteria</taxon>
        <taxon>Bacillati</taxon>
        <taxon>Bacillota</taxon>
        <taxon>Bacilli</taxon>
        <taxon>Lactobacillales</taxon>
        <taxon>Lactobacillaceae</taxon>
        <taxon>Ligilactobacillus</taxon>
    </lineage>
</organism>
<proteinExistence type="inferred from homology"/>
<dbReference type="InterPro" id="IPR009711">
    <property type="entry name" value="UPF0473"/>
</dbReference>
<evidence type="ECO:0000313" key="4">
    <source>
        <dbReference type="EMBL" id="SFV40928.1"/>
    </source>
</evidence>
<dbReference type="KEGG" id="laca:LAC1533_1508"/>
<dbReference type="EMBL" id="JQBK01000028">
    <property type="protein sequence ID" value="KRN84552.1"/>
    <property type="molecule type" value="Genomic_DNA"/>
</dbReference>
<reference evidence="6" key="2">
    <citation type="submission" date="2016-11" db="EMBL/GenBank/DDBJ databases">
        <authorList>
            <person name="Papadimitriou K."/>
        </authorList>
    </citation>
    <scope>NUCLEOTIDE SEQUENCE [LARGE SCALE GENOMIC DNA]</scope>
    <source>
        <strain evidence="6">ACA-DC 1533</strain>
    </source>
</reference>
<dbReference type="HAMAP" id="MF_01448">
    <property type="entry name" value="UPF0473"/>
    <property type="match status" value="1"/>
</dbReference>
<evidence type="ECO:0000313" key="6">
    <source>
        <dbReference type="Proteomes" id="UP000190935"/>
    </source>
</evidence>
<reference evidence="4" key="3">
    <citation type="submission" date="2016-11" db="EMBL/GenBank/DDBJ databases">
        <authorList>
            <person name="Jaros S."/>
            <person name="Januszkiewicz K."/>
            <person name="Wedrychowicz H."/>
        </authorList>
    </citation>
    <scope>NUCLEOTIDE SEQUENCE [LARGE SCALE GENOMIC DNA]</scope>
    <source>
        <strain evidence="4">ACA-DC 1533</strain>
    </source>
</reference>
<dbReference type="Pfam" id="PF06949">
    <property type="entry name" value="DUF1292"/>
    <property type="match status" value="1"/>
</dbReference>
<evidence type="ECO:0000313" key="5">
    <source>
        <dbReference type="Proteomes" id="UP000051491"/>
    </source>
</evidence>
<sequence length="100" mass="11454">MSEEQNNADNKITLVDDDGNETEYEILFTFDSEDYGKSYILLVPADSEPEEQVDVLAFSYDPNASGAEDEDIDLIEIDDDDEWQMVEDVLDTFLNDENMQ</sequence>
<dbReference type="NCBIfam" id="NF010217">
    <property type="entry name" value="PRK13678.1-4"/>
    <property type="match status" value="1"/>
</dbReference>
<accession>A0A0R2K4R3</accession>
<dbReference type="STRING" id="89059.LAC1533_1508"/>
<dbReference type="Proteomes" id="UP000051491">
    <property type="component" value="Unassembled WGS sequence"/>
</dbReference>
<dbReference type="AlphaFoldDB" id="A0A0R2K4R3"/>
<evidence type="ECO:0000256" key="2">
    <source>
        <dbReference type="HAMAP-Rule" id="MF_01448"/>
    </source>
</evidence>
<name>A0A0R2K4R3_9LACO</name>
<dbReference type="OrthoDB" id="2086132at2"/>
<dbReference type="EMBL" id="LT630287">
    <property type="protein sequence ID" value="SFV40928.1"/>
    <property type="molecule type" value="Genomic_DNA"/>
</dbReference>
<dbReference type="PANTHER" id="PTHR40066:SF1">
    <property type="entry name" value="UPF0473 PROTEIN CBO2561_CLC_2432"/>
    <property type="match status" value="1"/>
</dbReference>